<sequence length="160" mass="17013">MSMPPEPPELRRLTGRRRPSLSAALFVLVIFVIPLSLLGFGSVAEATRTVDAYRATHDGVQGVFTVEWSTRRQKGGYATSGSFVSGDGAVRRSVTLDGNGRHSYDQTIPAEISGAAGTVAYPRNSHAWISDVIIALITGALALAGTVLLLSVGIGRLRHR</sequence>
<accession>A0ABP8UA61</accession>
<reference evidence="3" key="1">
    <citation type="journal article" date="2019" name="Int. J. Syst. Evol. Microbiol.">
        <title>The Global Catalogue of Microorganisms (GCM) 10K type strain sequencing project: providing services to taxonomists for standard genome sequencing and annotation.</title>
        <authorList>
            <consortium name="The Broad Institute Genomics Platform"/>
            <consortium name="The Broad Institute Genome Sequencing Center for Infectious Disease"/>
            <person name="Wu L."/>
            <person name="Ma J."/>
        </authorList>
    </citation>
    <scope>NUCLEOTIDE SEQUENCE [LARGE SCALE GENOMIC DNA]</scope>
    <source>
        <strain evidence="3">JCM 17939</strain>
    </source>
</reference>
<evidence type="ECO:0000256" key="1">
    <source>
        <dbReference type="SAM" id="Phobius"/>
    </source>
</evidence>
<keyword evidence="1" id="KW-1133">Transmembrane helix</keyword>
<evidence type="ECO:0008006" key="4">
    <source>
        <dbReference type="Google" id="ProtNLM"/>
    </source>
</evidence>
<feature type="transmembrane region" description="Helical" evidence="1">
    <location>
        <begin position="21"/>
        <end position="44"/>
    </location>
</feature>
<name>A0ABP8UA61_9ACTN</name>
<keyword evidence="1" id="KW-0812">Transmembrane</keyword>
<proteinExistence type="predicted"/>
<gene>
    <name evidence="2" type="ORF">GCM10023196_039830</name>
</gene>
<evidence type="ECO:0000313" key="2">
    <source>
        <dbReference type="EMBL" id="GAA4627474.1"/>
    </source>
</evidence>
<comment type="caution">
    <text evidence="2">The sequence shown here is derived from an EMBL/GenBank/DDBJ whole genome shotgun (WGS) entry which is preliminary data.</text>
</comment>
<feature type="transmembrane region" description="Helical" evidence="1">
    <location>
        <begin position="132"/>
        <end position="154"/>
    </location>
</feature>
<keyword evidence="1" id="KW-0472">Membrane</keyword>
<dbReference type="RefSeq" id="WP_345432395.1">
    <property type="nucleotide sequence ID" value="NZ_BAABHK010000005.1"/>
</dbReference>
<dbReference type="Proteomes" id="UP001501442">
    <property type="component" value="Unassembled WGS sequence"/>
</dbReference>
<organism evidence="2 3">
    <name type="scientific">Actinoallomurus vinaceus</name>
    <dbReference type="NCBI Taxonomy" id="1080074"/>
    <lineage>
        <taxon>Bacteria</taxon>
        <taxon>Bacillati</taxon>
        <taxon>Actinomycetota</taxon>
        <taxon>Actinomycetes</taxon>
        <taxon>Streptosporangiales</taxon>
        <taxon>Thermomonosporaceae</taxon>
        <taxon>Actinoallomurus</taxon>
    </lineage>
</organism>
<evidence type="ECO:0000313" key="3">
    <source>
        <dbReference type="Proteomes" id="UP001501442"/>
    </source>
</evidence>
<protein>
    <recommendedName>
        <fullName evidence="4">DUF3592 domain-containing protein</fullName>
    </recommendedName>
</protein>
<keyword evidence="3" id="KW-1185">Reference proteome</keyword>
<dbReference type="EMBL" id="BAABHK010000005">
    <property type="protein sequence ID" value="GAA4627474.1"/>
    <property type="molecule type" value="Genomic_DNA"/>
</dbReference>